<accession>A0AB74V1E4</accession>
<sequence length="113" mass="12011">MMMMTVDAIRRQSAARKEAQSAQQQAPAAWQRPLPQSAPQKEASAAQQQAQQRPRMTLATAIGAAPQKQAQGSGQGSGGQGQLSKPTHPSFYNPISTGEIAPPKKAQKRGMSM</sequence>
<evidence type="ECO:0000256" key="1">
    <source>
        <dbReference type="SAM" id="MobiDB-lite"/>
    </source>
</evidence>
<dbReference type="RefSeq" id="WP_395119865.1">
    <property type="nucleotide sequence ID" value="NZ_CP170722.1"/>
</dbReference>
<gene>
    <name evidence="2" type="ORF">ACFCQI_02840</name>
</gene>
<feature type="region of interest" description="Disordered" evidence="1">
    <location>
        <begin position="1"/>
        <end position="113"/>
    </location>
</feature>
<feature type="compositionally biased region" description="Low complexity" evidence="1">
    <location>
        <begin position="20"/>
        <end position="52"/>
    </location>
</feature>
<protein>
    <submittedName>
        <fullName evidence="2">Uncharacterized protein</fullName>
    </submittedName>
</protein>
<evidence type="ECO:0000313" key="2">
    <source>
        <dbReference type="EMBL" id="XIA22833.1"/>
    </source>
</evidence>
<dbReference type="AlphaFoldDB" id="A0AB74V1E4"/>
<name>A0AB74V1E4_9GAMM</name>
<feature type="compositionally biased region" description="Low complexity" evidence="1">
    <location>
        <begin position="63"/>
        <end position="72"/>
    </location>
</feature>
<reference evidence="2" key="1">
    <citation type="submission" date="2024-10" db="EMBL/GenBank/DDBJ databases">
        <authorList>
            <person name="Lesea H.P."/>
            <person name="Kuehl J.V."/>
            <person name="Chandonia J.-M."/>
        </authorList>
    </citation>
    <scope>NUCLEOTIDE SEQUENCE</scope>
    <source>
        <strain evidence="2">FW102-FHT14D06</strain>
    </source>
</reference>
<proteinExistence type="predicted"/>
<dbReference type="EMBL" id="CP170722">
    <property type="protein sequence ID" value="XIA22833.1"/>
    <property type="molecule type" value="Genomic_DNA"/>
</dbReference>
<organism evidence="2">
    <name type="scientific">Rhodanobacter sp. FW102-FHT14D06</name>
    <dbReference type="NCBI Taxonomy" id="3351461"/>
    <lineage>
        <taxon>Bacteria</taxon>
        <taxon>Pseudomonadati</taxon>
        <taxon>Pseudomonadota</taxon>
        <taxon>Gammaproteobacteria</taxon>
        <taxon>Lysobacterales</taxon>
        <taxon>Rhodanobacteraceae</taxon>
        <taxon>Rhodanobacter</taxon>
    </lineage>
</organism>